<dbReference type="RefSeq" id="WP_011334043.1">
    <property type="nucleotide sequence ID" value="NC_007492.2"/>
</dbReference>
<feature type="chain" id="PRO_5004227124" description="Sel1 repeat family protein" evidence="1">
    <location>
        <begin position="28"/>
        <end position="328"/>
    </location>
</feature>
<organism evidence="2 3">
    <name type="scientific">Pseudomonas fluorescens (strain Pf0-1)</name>
    <dbReference type="NCBI Taxonomy" id="205922"/>
    <lineage>
        <taxon>Bacteria</taxon>
        <taxon>Pseudomonadati</taxon>
        <taxon>Pseudomonadota</taxon>
        <taxon>Gammaproteobacteria</taxon>
        <taxon>Pseudomonadales</taxon>
        <taxon>Pseudomonadaceae</taxon>
        <taxon>Pseudomonas</taxon>
    </lineage>
</organism>
<evidence type="ECO:0000313" key="2">
    <source>
        <dbReference type="EMBL" id="ABA74369.1"/>
    </source>
</evidence>
<dbReference type="InterPro" id="IPR011990">
    <property type="entry name" value="TPR-like_helical_dom_sf"/>
</dbReference>
<dbReference type="eggNOG" id="COG0790">
    <property type="taxonomic scope" value="Bacteria"/>
</dbReference>
<dbReference type="SUPFAM" id="SSF81901">
    <property type="entry name" value="HCP-like"/>
    <property type="match status" value="2"/>
</dbReference>
<dbReference type="HOGENOM" id="CLU_908718_0_0_6"/>
<proteinExistence type="predicted"/>
<evidence type="ECO:0008006" key="4">
    <source>
        <dbReference type="Google" id="ProtNLM"/>
    </source>
</evidence>
<accession>Q3KCY6</accession>
<reference evidence="2 3" key="1">
    <citation type="journal article" date="2009" name="Genome Biol.">
        <title>Genomic and genetic analyses of diversity and plant interactions of Pseudomonas fluorescens.</title>
        <authorList>
            <person name="Silby M.W."/>
            <person name="Cerdeno-Tarraga A.M."/>
            <person name="Vernikos G.S."/>
            <person name="Giddens S.R."/>
            <person name="Jackson R.W."/>
            <person name="Preston G.M."/>
            <person name="Zhang X.X."/>
            <person name="Moon C.D."/>
            <person name="Gehrig S.M."/>
            <person name="Godfrey S.A."/>
            <person name="Knight C.G."/>
            <person name="Malone J.G."/>
            <person name="Robinson Z."/>
            <person name="Spiers A.J."/>
            <person name="Harris S."/>
            <person name="Challis G.L."/>
            <person name="Yaxley A.M."/>
            <person name="Harris D."/>
            <person name="Seeger K."/>
            <person name="Murphy L."/>
            <person name="Rutter S."/>
            <person name="Squares R."/>
            <person name="Quail M.A."/>
            <person name="Saunders E."/>
            <person name="Mavromatis K."/>
            <person name="Brettin T.S."/>
            <person name="Bentley S.D."/>
            <person name="Hothersall J."/>
            <person name="Stephens E."/>
            <person name="Thomas C.M."/>
            <person name="Parkhill J."/>
            <person name="Levy S.B."/>
            <person name="Rainey P.B."/>
            <person name="Thomson N.R."/>
        </authorList>
    </citation>
    <scope>NUCLEOTIDE SEQUENCE [LARGE SCALE GENOMIC DNA]</scope>
    <source>
        <strain evidence="2 3">Pf0-1</strain>
    </source>
</reference>
<gene>
    <name evidence="2" type="ordered locus">Pfl01_2628</name>
</gene>
<dbReference type="Proteomes" id="UP000002704">
    <property type="component" value="Chromosome"/>
</dbReference>
<sequence length="328" mass="36400">MIKNKHYKSIAQVFFVFLAFASHSAMALTSDQAIAKEKGITLFNQYKSAEAELRIAAEAGDAEAQFYLAEEIRQRSQYITPEAKKWLEAASAQGDLYAMLRLARSDNDLCTTMKNCPPGQKTSAEWMNIVKELATSKAEKGDAESAYVMYLATGQLEWLKKSAESGFAQGQWLLAIRYKEGNGSFLLPWKRSEAVENWAKASALGGNPKGMMEYAAILFEKGDMESFRYWNEQAASIGFATTVYGYGSDLAHEPDTYGFPYDIIKGYALIYLLKELDGGGGMDANVNDKLPKIAAKMTQTQIAEAKVFAQKWKATHPPLSFFPDKLGD</sequence>
<dbReference type="EMBL" id="CP000094">
    <property type="protein sequence ID" value="ABA74369.1"/>
    <property type="molecule type" value="Genomic_DNA"/>
</dbReference>
<dbReference type="KEGG" id="pfo:Pfl01_2628"/>
<name>Q3KCY6_PSEPF</name>
<protein>
    <recommendedName>
        <fullName evidence="4">Sel1 repeat family protein</fullName>
    </recommendedName>
</protein>
<feature type="signal peptide" evidence="1">
    <location>
        <begin position="1"/>
        <end position="27"/>
    </location>
</feature>
<keyword evidence="1" id="KW-0732">Signal</keyword>
<evidence type="ECO:0000256" key="1">
    <source>
        <dbReference type="SAM" id="SignalP"/>
    </source>
</evidence>
<dbReference type="Gene3D" id="1.25.40.10">
    <property type="entry name" value="Tetratricopeptide repeat domain"/>
    <property type="match status" value="1"/>
</dbReference>
<evidence type="ECO:0000313" key="3">
    <source>
        <dbReference type="Proteomes" id="UP000002704"/>
    </source>
</evidence>
<dbReference type="AlphaFoldDB" id="Q3KCY6"/>